<dbReference type="RefSeq" id="WP_354549190.1">
    <property type="nucleotide sequence ID" value="NZ_JBEPSD010000001.1"/>
</dbReference>
<protein>
    <submittedName>
        <fullName evidence="1">Uncharacterized protein</fullName>
    </submittedName>
</protein>
<name>A0ABV2PWY8_9GAMM</name>
<comment type="caution">
    <text evidence="1">The sequence shown here is derived from an EMBL/GenBank/DDBJ whole genome shotgun (WGS) entry which is preliminary data.</text>
</comment>
<organism evidence="1 2">
    <name type="scientific">Rhodanobacter soli</name>
    <dbReference type="NCBI Taxonomy" id="590609"/>
    <lineage>
        <taxon>Bacteria</taxon>
        <taxon>Pseudomonadati</taxon>
        <taxon>Pseudomonadota</taxon>
        <taxon>Gammaproteobacteria</taxon>
        <taxon>Lysobacterales</taxon>
        <taxon>Rhodanobacteraceae</taxon>
        <taxon>Rhodanobacter</taxon>
    </lineage>
</organism>
<sequence>MSSIWKDLLFLHGHITNIDPSWRPDPPDDAGERKAIADKATAKKVKSIAAMCCASAWPRLIRPR</sequence>
<gene>
    <name evidence="1" type="ORF">ABIE04_001892</name>
</gene>
<keyword evidence="2" id="KW-1185">Reference proteome</keyword>
<accession>A0ABV2PWY8</accession>
<dbReference type="EMBL" id="JBEPSD010000001">
    <property type="protein sequence ID" value="MET4569565.1"/>
    <property type="molecule type" value="Genomic_DNA"/>
</dbReference>
<proteinExistence type="predicted"/>
<evidence type="ECO:0000313" key="1">
    <source>
        <dbReference type="EMBL" id="MET4569565.1"/>
    </source>
</evidence>
<evidence type="ECO:0000313" key="2">
    <source>
        <dbReference type="Proteomes" id="UP001549251"/>
    </source>
</evidence>
<reference evidence="1 2" key="1">
    <citation type="submission" date="2024-06" db="EMBL/GenBank/DDBJ databases">
        <title>Sorghum-associated microbial communities from plants grown in Nebraska, USA.</title>
        <authorList>
            <person name="Schachtman D."/>
        </authorList>
    </citation>
    <scope>NUCLEOTIDE SEQUENCE [LARGE SCALE GENOMIC DNA]</scope>
    <source>
        <strain evidence="1 2">1757</strain>
    </source>
</reference>
<dbReference type="Proteomes" id="UP001549251">
    <property type="component" value="Unassembled WGS sequence"/>
</dbReference>